<dbReference type="InterPro" id="IPR023214">
    <property type="entry name" value="HAD_sf"/>
</dbReference>
<dbReference type="EMBL" id="JAPDHZ010000006">
    <property type="protein sequence ID" value="MDG0794540.1"/>
    <property type="molecule type" value="Genomic_DNA"/>
</dbReference>
<evidence type="ECO:0000256" key="3">
    <source>
        <dbReference type="ARBA" id="ARBA00022801"/>
    </source>
</evidence>
<proteinExistence type="predicted"/>
<evidence type="ECO:0000256" key="4">
    <source>
        <dbReference type="ARBA" id="ARBA00022842"/>
    </source>
</evidence>
<dbReference type="GO" id="GO:0044281">
    <property type="term" value="P:small molecule metabolic process"/>
    <property type="evidence" value="ECO:0007669"/>
    <property type="project" value="UniProtKB-ARBA"/>
</dbReference>
<keyword evidence="6" id="KW-1185">Reference proteome</keyword>
<dbReference type="GO" id="GO:0046872">
    <property type="term" value="F:metal ion binding"/>
    <property type="evidence" value="ECO:0007669"/>
    <property type="project" value="UniProtKB-KW"/>
</dbReference>
<dbReference type="SUPFAM" id="SSF56784">
    <property type="entry name" value="HAD-like"/>
    <property type="match status" value="1"/>
</dbReference>
<name>A0A9X4QR70_9BACL</name>
<reference evidence="5 6" key="1">
    <citation type="submission" date="2022-10" db="EMBL/GenBank/DDBJ databases">
        <title>Comparative genomic analysis of Cohnella hashimotonis sp. nov., isolated from the International Space Station.</title>
        <authorList>
            <person name="Simpson A."/>
            <person name="Venkateswaran K."/>
        </authorList>
    </citation>
    <scope>NUCLEOTIDE SEQUENCE [LARGE SCALE GENOMIC DNA]</scope>
    <source>
        <strain evidence="5 6">DSM 18997</strain>
    </source>
</reference>
<dbReference type="RefSeq" id="WP_277568273.1">
    <property type="nucleotide sequence ID" value="NZ_JAPDHZ010000006.1"/>
</dbReference>
<organism evidence="5 6">
    <name type="scientific">Cohnella ginsengisoli</name>
    <dbReference type="NCBI Taxonomy" id="425004"/>
    <lineage>
        <taxon>Bacteria</taxon>
        <taxon>Bacillati</taxon>
        <taxon>Bacillota</taxon>
        <taxon>Bacilli</taxon>
        <taxon>Bacillales</taxon>
        <taxon>Paenibacillaceae</taxon>
        <taxon>Cohnella</taxon>
    </lineage>
</organism>
<dbReference type="Pfam" id="PF00702">
    <property type="entry name" value="Hydrolase"/>
    <property type="match status" value="1"/>
</dbReference>
<dbReference type="InterPro" id="IPR006439">
    <property type="entry name" value="HAD-SF_hydro_IA"/>
</dbReference>
<keyword evidence="2" id="KW-0479">Metal-binding</keyword>
<dbReference type="GO" id="GO:0016791">
    <property type="term" value="F:phosphatase activity"/>
    <property type="evidence" value="ECO:0007669"/>
    <property type="project" value="TreeGrafter"/>
</dbReference>
<dbReference type="Gene3D" id="3.40.50.1000">
    <property type="entry name" value="HAD superfamily/HAD-like"/>
    <property type="match status" value="1"/>
</dbReference>
<dbReference type="SFLD" id="SFLDG01129">
    <property type="entry name" value="C1.5:_HAD__Beta-PGM__Phosphata"/>
    <property type="match status" value="1"/>
</dbReference>
<dbReference type="AlphaFoldDB" id="A0A9X4QR70"/>
<keyword evidence="3 5" id="KW-0378">Hydrolase</keyword>
<gene>
    <name evidence="5" type="ORF">OMP38_29640</name>
</gene>
<comment type="caution">
    <text evidence="5">The sequence shown here is derived from an EMBL/GenBank/DDBJ whole genome shotgun (WGS) entry which is preliminary data.</text>
</comment>
<dbReference type="PANTHER" id="PTHR46470:SF2">
    <property type="entry name" value="GLYCERALDEHYDE 3-PHOSPHATE PHOSPHATASE"/>
    <property type="match status" value="1"/>
</dbReference>
<evidence type="ECO:0000256" key="2">
    <source>
        <dbReference type="ARBA" id="ARBA00022723"/>
    </source>
</evidence>
<dbReference type="Gene3D" id="1.20.120.710">
    <property type="entry name" value="Haloacid dehalogenase hydrolase-like domain"/>
    <property type="match status" value="1"/>
</dbReference>
<evidence type="ECO:0000313" key="5">
    <source>
        <dbReference type="EMBL" id="MDG0794540.1"/>
    </source>
</evidence>
<evidence type="ECO:0000256" key="1">
    <source>
        <dbReference type="ARBA" id="ARBA00001946"/>
    </source>
</evidence>
<comment type="cofactor">
    <cofactor evidence="1">
        <name>Mg(2+)</name>
        <dbReference type="ChEBI" id="CHEBI:18420"/>
    </cofactor>
</comment>
<dbReference type="InterPro" id="IPR036412">
    <property type="entry name" value="HAD-like_sf"/>
</dbReference>
<dbReference type="SFLD" id="SFLDS00003">
    <property type="entry name" value="Haloacid_Dehalogenase"/>
    <property type="match status" value="1"/>
</dbReference>
<dbReference type="Proteomes" id="UP001153387">
    <property type="component" value="Unassembled WGS sequence"/>
</dbReference>
<accession>A0A9X4QR70</accession>
<dbReference type="NCBIfam" id="TIGR01549">
    <property type="entry name" value="HAD-SF-IA-v1"/>
    <property type="match status" value="1"/>
</dbReference>
<dbReference type="PANTHER" id="PTHR46470">
    <property type="entry name" value="N-ACYLNEURAMINATE-9-PHOSPHATASE"/>
    <property type="match status" value="1"/>
</dbReference>
<keyword evidence="4" id="KW-0460">Magnesium</keyword>
<protein>
    <submittedName>
        <fullName evidence="5">HAD family hydrolase</fullName>
    </submittedName>
</protein>
<dbReference type="InterPro" id="IPR051400">
    <property type="entry name" value="HAD-like_hydrolase"/>
</dbReference>
<evidence type="ECO:0000313" key="6">
    <source>
        <dbReference type="Proteomes" id="UP001153387"/>
    </source>
</evidence>
<sequence>MKVEGILIDFDNTLYDYERCHQYALTAVYHNHFSKLDWDFESFVLQYNQAKRPLHATLHGQAASHNRLLYFQRLIEGFSKPQEHSYSLALECYHDYWSDFVQRIELFEDVIPWLKAMRKRGLKIVMVTDLTADVQFLKLKQLNLELLLDFVVTSEEAGCEKPHPFIFELALRKSGLQPDQVCMIGDSFDKDVMGAVNLGIPAFWLNQTHKTKSLPPQVIEIQNFKEMWDYLHE</sequence>